<dbReference type="NCBIfam" id="TIGR00435">
    <property type="entry name" value="cysS"/>
    <property type="match status" value="1"/>
</dbReference>
<keyword evidence="8 12" id="KW-0862">Zinc</keyword>
<feature type="binding site" evidence="12">
    <location>
        <position position="29"/>
    </location>
    <ligand>
        <name>Zn(2+)</name>
        <dbReference type="ChEBI" id="CHEBI:29105"/>
    </ligand>
</feature>
<feature type="binding site" evidence="12">
    <location>
        <position position="234"/>
    </location>
    <ligand>
        <name>Zn(2+)</name>
        <dbReference type="ChEBI" id="CHEBI:29105"/>
    </ligand>
</feature>
<keyword evidence="7 12" id="KW-0547">Nucleotide-binding</keyword>
<evidence type="ECO:0000256" key="8">
    <source>
        <dbReference type="ARBA" id="ARBA00022833"/>
    </source>
</evidence>
<dbReference type="Pfam" id="PF01406">
    <property type="entry name" value="tRNA-synt_1e"/>
    <property type="match status" value="1"/>
</dbReference>
<dbReference type="PRINTS" id="PR00983">
    <property type="entry name" value="TRNASYNTHCYS"/>
</dbReference>
<dbReference type="SMART" id="SM00840">
    <property type="entry name" value="DALR_2"/>
    <property type="match status" value="1"/>
</dbReference>
<dbReference type="InterPro" id="IPR015273">
    <property type="entry name" value="Cys-tRNA-synt_Ia_DALR"/>
</dbReference>
<feature type="domain" description="Cysteinyl-tRNA synthetase class Ia DALR" evidence="13">
    <location>
        <begin position="355"/>
        <end position="420"/>
    </location>
</feature>
<keyword evidence="9 12" id="KW-0067">ATP-binding</keyword>
<dbReference type="GO" id="GO:0005524">
    <property type="term" value="F:ATP binding"/>
    <property type="evidence" value="ECO:0007669"/>
    <property type="project" value="UniProtKB-UniRule"/>
</dbReference>
<organism evidence="14 15">
    <name type="scientific">Sumerlaea chitinivorans</name>
    <dbReference type="NCBI Taxonomy" id="2250252"/>
    <lineage>
        <taxon>Bacteria</taxon>
        <taxon>Candidatus Sumerlaeota</taxon>
        <taxon>Candidatus Sumerlaeia</taxon>
        <taxon>Candidatus Sumerlaeales</taxon>
        <taxon>Candidatus Sumerlaeaceae</taxon>
        <taxon>Candidatus Sumerlaea</taxon>
    </lineage>
</organism>
<dbReference type="Pfam" id="PF09190">
    <property type="entry name" value="DALR_2"/>
    <property type="match status" value="1"/>
</dbReference>
<evidence type="ECO:0000313" key="15">
    <source>
        <dbReference type="Proteomes" id="UP000262583"/>
    </source>
</evidence>
<dbReference type="InterPro" id="IPR009080">
    <property type="entry name" value="tRNAsynth_Ia_anticodon-bd"/>
</dbReference>
<dbReference type="InterPro" id="IPR024909">
    <property type="entry name" value="Cys-tRNA/MSH_ligase"/>
</dbReference>
<evidence type="ECO:0000256" key="10">
    <source>
        <dbReference type="ARBA" id="ARBA00022917"/>
    </source>
</evidence>
<evidence type="ECO:0000256" key="5">
    <source>
        <dbReference type="ARBA" id="ARBA00022598"/>
    </source>
</evidence>
<feature type="short sequence motif" description="'HIGH' region" evidence="12">
    <location>
        <begin position="31"/>
        <end position="41"/>
    </location>
</feature>
<dbReference type="KEGG" id="schv:BRCON_0332"/>
<dbReference type="SUPFAM" id="SSF52374">
    <property type="entry name" value="Nucleotidylyl transferase"/>
    <property type="match status" value="1"/>
</dbReference>
<keyword evidence="10 12" id="KW-0648">Protein biosynthesis</keyword>
<comment type="similarity">
    <text evidence="2 12">Belongs to the class-I aminoacyl-tRNA synthetase family.</text>
</comment>
<protein>
    <recommendedName>
        <fullName evidence="12">Cysteine--tRNA ligase</fullName>
        <ecNumber evidence="12">6.1.1.16</ecNumber>
    </recommendedName>
    <alternativeName>
        <fullName evidence="12">Cysteinyl-tRNA synthetase</fullName>
        <shortName evidence="12">CysRS</shortName>
    </alternativeName>
</protein>
<evidence type="ECO:0000256" key="4">
    <source>
        <dbReference type="ARBA" id="ARBA00022490"/>
    </source>
</evidence>
<dbReference type="GO" id="GO:0005829">
    <property type="term" value="C:cytosol"/>
    <property type="evidence" value="ECO:0007669"/>
    <property type="project" value="TreeGrafter"/>
</dbReference>
<dbReference type="InterPro" id="IPR056411">
    <property type="entry name" value="CysS_C"/>
</dbReference>
<feature type="short sequence motif" description="'KMSKS' region" evidence="12">
    <location>
        <begin position="266"/>
        <end position="270"/>
    </location>
</feature>
<feature type="binding site" evidence="12">
    <location>
        <position position="209"/>
    </location>
    <ligand>
        <name>Zn(2+)</name>
        <dbReference type="ChEBI" id="CHEBI:29105"/>
    </ligand>
</feature>
<evidence type="ECO:0000256" key="11">
    <source>
        <dbReference type="ARBA" id="ARBA00023146"/>
    </source>
</evidence>
<dbReference type="Pfam" id="PF23493">
    <property type="entry name" value="CysS_C"/>
    <property type="match status" value="1"/>
</dbReference>
<dbReference type="PANTHER" id="PTHR10890">
    <property type="entry name" value="CYSTEINYL-TRNA SYNTHETASE"/>
    <property type="match status" value="1"/>
</dbReference>
<name>A0A2Z4Y2B5_SUMC1</name>
<dbReference type="AlphaFoldDB" id="A0A2Z4Y2B5"/>
<comment type="subunit">
    <text evidence="3 12">Monomer.</text>
</comment>
<keyword evidence="11 12" id="KW-0030">Aminoacyl-tRNA synthetase</keyword>
<keyword evidence="6 12" id="KW-0479">Metal-binding</keyword>
<dbReference type="InterPro" id="IPR032678">
    <property type="entry name" value="tRNA-synt_1_cat_dom"/>
</dbReference>
<evidence type="ECO:0000256" key="1">
    <source>
        <dbReference type="ARBA" id="ARBA00004496"/>
    </source>
</evidence>
<comment type="cofactor">
    <cofactor evidence="12">
        <name>Zn(2+)</name>
        <dbReference type="ChEBI" id="CHEBI:29105"/>
    </cofactor>
    <text evidence="12">Binds 1 zinc ion per subunit.</text>
</comment>
<dbReference type="GO" id="GO:0008270">
    <property type="term" value="F:zinc ion binding"/>
    <property type="evidence" value="ECO:0007669"/>
    <property type="project" value="UniProtKB-UniRule"/>
</dbReference>
<gene>
    <name evidence="12" type="primary">cysS</name>
    <name evidence="14" type="ORF">BRCON_0332</name>
</gene>
<dbReference type="InterPro" id="IPR014729">
    <property type="entry name" value="Rossmann-like_a/b/a_fold"/>
</dbReference>
<comment type="catalytic activity">
    <reaction evidence="12">
        <text>tRNA(Cys) + L-cysteine + ATP = L-cysteinyl-tRNA(Cys) + AMP + diphosphate</text>
        <dbReference type="Rhea" id="RHEA:17773"/>
        <dbReference type="Rhea" id="RHEA-COMP:9661"/>
        <dbReference type="Rhea" id="RHEA-COMP:9679"/>
        <dbReference type="ChEBI" id="CHEBI:30616"/>
        <dbReference type="ChEBI" id="CHEBI:33019"/>
        <dbReference type="ChEBI" id="CHEBI:35235"/>
        <dbReference type="ChEBI" id="CHEBI:78442"/>
        <dbReference type="ChEBI" id="CHEBI:78517"/>
        <dbReference type="ChEBI" id="CHEBI:456215"/>
        <dbReference type="EC" id="6.1.1.16"/>
    </reaction>
</comment>
<evidence type="ECO:0000313" key="14">
    <source>
        <dbReference type="EMBL" id="AXA35109.1"/>
    </source>
</evidence>
<dbReference type="FunFam" id="3.40.50.620:FF:000009">
    <property type="entry name" value="Cysteine--tRNA ligase"/>
    <property type="match status" value="1"/>
</dbReference>
<dbReference type="EC" id="6.1.1.16" evidence="12"/>
<dbReference type="EMBL" id="CP030759">
    <property type="protein sequence ID" value="AXA35109.1"/>
    <property type="molecule type" value="Genomic_DNA"/>
</dbReference>
<evidence type="ECO:0000259" key="13">
    <source>
        <dbReference type="SMART" id="SM00840"/>
    </source>
</evidence>
<feature type="binding site" evidence="12">
    <location>
        <position position="238"/>
    </location>
    <ligand>
        <name>Zn(2+)</name>
        <dbReference type="ChEBI" id="CHEBI:29105"/>
    </ligand>
</feature>
<accession>A0A2Z4Y2B5</accession>
<dbReference type="Proteomes" id="UP000262583">
    <property type="component" value="Chromosome"/>
</dbReference>
<evidence type="ECO:0000256" key="2">
    <source>
        <dbReference type="ARBA" id="ARBA00005594"/>
    </source>
</evidence>
<dbReference type="PANTHER" id="PTHR10890:SF3">
    <property type="entry name" value="CYSTEINE--TRNA LIGASE, CYTOPLASMIC"/>
    <property type="match status" value="1"/>
</dbReference>
<dbReference type="Gene3D" id="1.20.120.1910">
    <property type="entry name" value="Cysteine-tRNA ligase, C-terminal anti-codon recognition domain"/>
    <property type="match status" value="1"/>
</dbReference>
<dbReference type="HAMAP" id="MF_00041">
    <property type="entry name" value="Cys_tRNA_synth"/>
    <property type="match status" value="1"/>
</dbReference>
<evidence type="ECO:0000256" key="7">
    <source>
        <dbReference type="ARBA" id="ARBA00022741"/>
    </source>
</evidence>
<sequence>MSLVLYNTATRQKEEFQPANPPLVTMYNCGPTVYDYFHVGNARNFVVVDTVRRYLMHSGYRVRFVQNFTDIDDKIINRANEAGEPWDKLAERFIQEYFRAADALNILRADFHPRATEYIPQMIALIERLLQRGLAYVAQGDVYFRVRAFDAYGSLSGRDLDELLEGARVDVSEQKEDPLDFALWKAAKPGEPSWESPWGPGRPGWHIECSVMSMALLGETIDIHSGGCDLVFPHHENELAQSVGATGKPFVRYWLHNGFLTINKEKMSKSLGNFFTINEVLSKYSPAVVRFYLLSAHYRHPLDYSDSALDEAGSALSRIQEAVVTAEKVINLIDPALVPPSDQVVSDTVSALEVKFTAAMDDDFNTQRAIGVIFEAVSKLNDTRLELAKSPQNPELAGEVVALTNLIHRLLGVLGLEELVFAPAAKQPRTDEVFAEQLIELLIRARQMARENKQYKIADYIRNELAELGVRLQDLPTGTIWLRDDKPSAGDKKS</sequence>
<dbReference type="GO" id="GO:0004817">
    <property type="term" value="F:cysteine-tRNA ligase activity"/>
    <property type="evidence" value="ECO:0007669"/>
    <property type="project" value="UniProtKB-UniRule"/>
</dbReference>
<reference evidence="14 15" key="1">
    <citation type="submission" date="2018-05" db="EMBL/GenBank/DDBJ databases">
        <title>A metagenomic window into the 2 km-deep terrestrial subsurface aquifer revealed taxonomically and functionally diverse microbial community comprising novel uncultured bacterial lineages.</title>
        <authorList>
            <person name="Kadnikov V.V."/>
            <person name="Mardanov A.V."/>
            <person name="Beletsky A.V."/>
            <person name="Banks D."/>
            <person name="Pimenov N.V."/>
            <person name="Frank Y.A."/>
            <person name="Karnachuk O.V."/>
            <person name="Ravin N.V."/>
        </authorList>
    </citation>
    <scope>NUCLEOTIDE SEQUENCE [LARGE SCALE GENOMIC DNA]</scope>
    <source>
        <strain evidence="14">BY</strain>
    </source>
</reference>
<keyword evidence="5 12" id="KW-0436">Ligase</keyword>
<dbReference type="Gene3D" id="3.40.50.620">
    <property type="entry name" value="HUPs"/>
    <property type="match status" value="1"/>
</dbReference>
<evidence type="ECO:0000256" key="3">
    <source>
        <dbReference type="ARBA" id="ARBA00011245"/>
    </source>
</evidence>
<dbReference type="SUPFAM" id="SSF47323">
    <property type="entry name" value="Anticodon-binding domain of a subclass of class I aminoacyl-tRNA synthetases"/>
    <property type="match status" value="1"/>
</dbReference>
<comment type="subcellular location">
    <subcellularLocation>
        <location evidence="1 12">Cytoplasm</location>
    </subcellularLocation>
</comment>
<keyword evidence="4 12" id="KW-0963">Cytoplasm</keyword>
<dbReference type="CDD" id="cd00672">
    <property type="entry name" value="CysRS_core"/>
    <property type="match status" value="1"/>
</dbReference>
<proteinExistence type="inferred from homology"/>
<evidence type="ECO:0000256" key="9">
    <source>
        <dbReference type="ARBA" id="ARBA00022840"/>
    </source>
</evidence>
<evidence type="ECO:0000256" key="12">
    <source>
        <dbReference type="HAMAP-Rule" id="MF_00041"/>
    </source>
</evidence>
<feature type="binding site" evidence="12">
    <location>
        <position position="269"/>
    </location>
    <ligand>
        <name>ATP</name>
        <dbReference type="ChEBI" id="CHEBI:30616"/>
    </ligand>
</feature>
<dbReference type="GO" id="GO:0006423">
    <property type="term" value="P:cysteinyl-tRNA aminoacylation"/>
    <property type="evidence" value="ECO:0007669"/>
    <property type="project" value="UniProtKB-UniRule"/>
</dbReference>
<evidence type="ECO:0000256" key="6">
    <source>
        <dbReference type="ARBA" id="ARBA00022723"/>
    </source>
</evidence>
<dbReference type="InterPro" id="IPR015803">
    <property type="entry name" value="Cys-tRNA-ligase"/>
</dbReference>